<evidence type="ECO:0000256" key="9">
    <source>
        <dbReference type="ARBA" id="ARBA00022741"/>
    </source>
</evidence>
<evidence type="ECO:0000256" key="18">
    <source>
        <dbReference type="ARBA" id="ARBA00022932"/>
    </source>
</evidence>
<dbReference type="PROSITE" id="PS50158">
    <property type="entry name" value="ZF_CCHC"/>
    <property type="match status" value="1"/>
</dbReference>
<evidence type="ECO:0000256" key="25">
    <source>
        <dbReference type="SAM" id="MobiDB-lite"/>
    </source>
</evidence>
<keyword evidence="2" id="KW-0815">Transposition</keyword>
<evidence type="ECO:0000256" key="6">
    <source>
        <dbReference type="ARBA" id="ARBA00022695"/>
    </source>
</evidence>
<dbReference type="SUPFAM" id="SSF56672">
    <property type="entry name" value="DNA/RNA polymerases"/>
    <property type="match status" value="1"/>
</dbReference>
<comment type="catalytic activity">
    <reaction evidence="22">
        <text>DNA(n) + a 2'-deoxyribonucleoside 5'-triphosphate = DNA(n+1) + diphosphate</text>
        <dbReference type="Rhea" id="RHEA:22508"/>
        <dbReference type="Rhea" id="RHEA-COMP:17339"/>
        <dbReference type="Rhea" id="RHEA-COMP:17340"/>
        <dbReference type="ChEBI" id="CHEBI:33019"/>
        <dbReference type="ChEBI" id="CHEBI:61560"/>
        <dbReference type="ChEBI" id="CHEBI:173112"/>
        <dbReference type="EC" id="2.7.7.49"/>
    </reaction>
</comment>
<keyword evidence="20" id="KW-0233">DNA recombination</keyword>
<evidence type="ECO:0000256" key="15">
    <source>
        <dbReference type="ARBA" id="ARBA00022884"/>
    </source>
</evidence>
<keyword evidence="3" id="KW-1188">Viral release from host cell</keyword>
<feature type="domain" description="Integrase catalytic" evidence="27">
    <location>
        <begin position="469"/>
        <end position="645"/>
    </location>
</feature>
<dbReference type="GO" id="GO:0005634">
    <property type="term" value="C:nucleus"/>
    <property type="evidence" value="ECO:0007669"/>
    <property type="project" value="UniProtKB-ARBA"/>
</dbReference>
<evidence type="ECO:0000256" key="2">
    <source>
        <dbReference type="ARBA" id="ARBA00022578"/>
    </source>
</evidence>
<evidence type="ECO:0000256" key="13">
    <source>
        <dbReference type="ARBA" id="ARBA00022840"/>
    </source>
</evidence>
<dbReference type="CDD" id="cd09272">
    <property type="entry name" value="RNase_HI_RT_Ty1"/>
    <property type="match status" value="1"/>
</dbReference>
<feature type="region of interest" description="Disordered" evidence="25">
    <location>
        <begin position="718"/>
        <end position="787"/>
    </location>
</feature>
<organism evidence="28 29">
    <name type="scientific">Lyophyllum shimeji</name>
    <name type="common">Hon-shimeji</name>
    <name type="synonym">Tricholoma shimeji</name>
    <dbReference type="NCBI Taxonomy" id="47721"/>
    <lineage>
        <taxon>Eukaryota</taxon>
        <taxon>Fungi</taxon>
        <taxon>Dikarya</taxon>
        <taxon>Basidiomycota</taxon>
        <taxon>Agaricomycotina</taxon>
        <taxon>Agaricomycetes</taxon>
        <taxon>Agaricomycetidae</taxon>
        <taxon>Agaricales</taxon>
        <taxon>Tricholomatineae</taxon>
        <taxon>Lyophyllaceae</taxon>
        <taxon>Lyophyllum</taxon>
    </lineage>
</organism>
<feature type="domain" description="CCHC-type" evidence="26">
    <location>
        <begin position="227"/>
        <end position="242"/>
    </location>
</feature>
<dbReference type="InterPro" id="IPR001878">
    <property type="entry name" value="Znf_CCHC"/>
</dbReference>
<keyword evidence="11" id="KW-0255">Endonuclease</keyword>
<keyword evidence="29" id="KW-1185">Reference proteome</keyword>
<gene>
    <name evidence="28" type="ORF">LshimejAT787_1500140</name>
</gene>
<dbReference type="SUPFAM" id="SSF57756">
    <property type="entry name" value="Retrovirus zinc finger-like domains"/>
    <property type="match status" value="1"/>
</dbReference>
<dbReference type="GO" id="GO:0006397">
    <property type="term" value="P:mRNA processing"/>
    <property type="evidence" value="ECO:0007669"/>
    <property type="project" value="UniProtKB-KW"/>
</dbReference>
<dbReference type="InterPro" id="IPR043502">
    <property type="entry name" value="DNA/RNA_pol_sf"/>
</dbReference>
<keyword evidence="17 28" id="KW-0695">RNA-directed DNA polymerase</keyword>
<dbReference type="Pfam" id="PF14223">
    <property type="entry name" value="Retrotran_gag_2"/>
    <property type="match status" value="1"/>
</dbReference>
<sequence length="1370" mass="153770">MSDSLPKIKPLGKANFAEWQGETRAWLMKQRMWGIVSGREKRPDSSKPEEVEKWESKAEQAAGDIFLLVEASQRVHFRGYETNPVEMWARLERHFMAKKPGARFNAYDELFSIQKAEDKSLVDLGTRVENAMAQIKNLRLKDMTLEDLDKELEAMALIRALPDKYAHLSTSLMLLDKLDAEVVLGAFRSEDLHQKRAESANFAKTRPGEKGRGGGFRPWKDMSNVICYRCDGKGHIGRYCPQSKDKAGTGGVKKAEEKAGEVTEFAGQASAVSSEEALATSANDYDWNADIGATSSMTPHKNWIRNYTPYRIPVKLADDRIIYSEGVGSVVFRPLINGKQSRDVEFTRVLHVPLLRSNLLAVLYLTRHKEIDVLISKRTIEFMRKDQVLFTATININCGYLDGTTIDAFENVHIASTLPLNEALWHRRLGHHNYDGIKQMVKENSVDGLTMNSNAKHDPICEPCLAGKQHANPFPSSDRQSTRLLELIHSDVKYVGVTSHGGYKYWITFITDKGRFKTVVPMKRKSDAFEAFKQYKAWAENQTGEKIGALQCDGGGEYISNEFKALLKTSGIELRVTTRNRPQQNGVAERANRTLGNAIVTMLAESGLSKRFWCEAMAAYVHVWNRVPTSAVPNTTPYEEWYKRKPSVGHLRVWGCVAYVHVQKDKRGHLGSHMVKCVFIGYPDGVKGWKFYNPETRKVIVSERADFDERYTFGGVLLNGPDGNAQEEGNTYEPGSLFGSNRDDEDKDDAPPAVEENPQPQPAGEEDPQPVPEDGDGDLERPGQPEEDINPQELKVEEPHADNLGNDQQSATPIPPSDDEMDDRPIAIRRPKRNAKPSGEWWKVKQPTPDSEDEGQEEEANMAGGVEPTTWAEAMRSPDAEQWKQACLEEMKAHVENGTWTLTELPPGEKAIGSKWVFRVKRNADGSIDRFKARLVAKGYNQRPGFDYDETFAHTMRYASLRVVLALAAIDDLHLRSVDISYAFLNGDVDCTVYMSQPEGFRQGKLSEKLAEVMQLFGFKKTYSDPSLYIYDRDGIKVIVPVFVDDITLASKCTEALDKFVGKLGTHFKLRDLGPTSYLLGIRIERETAERRIYLSQTQYIVNKLEEFGMTDCKPVGTPMLPGLKLSSSQSPQTVEEKAVMENIPYMNAVGSLLYLATMTRPDIAYAASVLARFNANPGMAHWKAVKHVFRYLKGTIGLKLMYGPNPEQDDLFVTFSDADLGGNPDNGRSTTGYMTRIGLGVVDWMSKLQPVVTLSTTESELVAGVTAGRGMAWIRNLVDEIGYAAPTPSKLFTDNMSAMQVSKNPEHHGRMKHLDLCWYWLREQVGKKKIAPLHLPTEEMPADLLTKALPKPKVEKFRSMMGLVEYGNV</sequence>
<protein>
    <submittedName>
        <fullName evidence="28">Reverse transcriptase (RNA-dependent DNA polymerase)</fullName>
    </submittedName>
</protein>
<dbReference type="Pfam" id="PF25597">
    <property type="entry name" value="SH3_retrovirus"/>
    <property type="match status" value="1"/>
</dbReference>
<dbReference type="PANTHER" id="PTHR42648">
    <property type="entry name" value="TRANSPOSASE, PUTATIVE-RELATED"/>
    <property type="match status" value="1"/>
</dbReference>
<keyword evidence="14" id="KW-0460">Magnesium</keyword>
<dbReference type="Pfam" id="PF07727">
    <property type="entry name" value="RVT_2"/>
    <property type="match status" value="1"/>
</dbReference>
<keyword evidence="24" id="KW-0862">Zinc</keyword>
<feature type="region of interest" description="Disordered" evidence="25">
    <location>
        <begin position="800"/>
        <end position="869"/>
    </location>
</feature>
<evidence type="ECO:0000256" key="20">
    <source>
        <dbReference type="ARBA" id="ARBA00023172"/>
    </source>
</evidence>
<dbReference type="GO" id="GO:0008270">
    <property type="term" value="F:zinc ion binding"/>
    <property type="evidence" value="ECO:0007669"/>
    <property type="project" value="UniProtKB-KW"/>
</dbReference>
<keyword evidence="18" id="KW-0239">DNA-directed DNA polymerase</keyword>
<dbReference type="GO" id="GO:0006310">
    <property type="term" value="P:DNA recombination"/>
    <property type="evidence" value="ECO:0007669"/>
    <property type="project" value="UniProtKB-KW"/>
</dbReference>
<evidence type="ECO:0000256" key="14">
    <source>
        <dbReference type="ARBA" id="ARBA00022842"/>
    </source>
</evidence>
<dbReference type="SUPFAM" id="SSF53098">
    <property type="entry name" value="Ribonuclease H-like"/>
    <property type="match status" value="1"/>
</dbReference>
<dbReference type="EMBL" id="BRPK01000015">
    <property type="protein sequence ID" value="GLB43830.1"/>
    <property type="molecule type" value="Genomic_DNA"/>
</dbReference>
<dbReference type="InterPro" id="IPR036397">
    <property type="entry name" value="RNaseH_sf"/>
</dbReference>
<dbReference type="GO" id="GO:0004190">
    <property type="term" value="F:aspartic-type endopeptidase activity"/>
    <property type="evidence" value="ECO:0007669"/>
    <property type="project" value="UniProtKB-KW"/>
</dbReference>
<dbReference type="GO" id="GO:0006508">
    <property type="term" value="P:proteolysis"/>
    <property type="evidence" value="ECO:0007669"/>
    <property type="project" value="UniProtKB-KW"/>
</dbReference>
<keyword evidence="5" id="KW-0645">Protease</keyword>
<dbReference type="GO" id="GO:0003964">
    <property type="term" value="F:RNA-directed DNA polymerase activity"/>
    <property type="evidence" value="ECO:0007669"/>
    <property type="project" value="UniProtKB-KW"/>
</dbReference>
<dbReference type="GO" id="GO:0005524">
    <property type="term" value="F:ATP binding"/>
    <property type="evidence" value="ECO:0007669"/>
    <property type="project" value="UniProtKB-KW"/>
</dbReference>
<dbReference type="InterPro" id="IPR012337">
    <property type="entry name" value="RNaseH-like_sf"/>
</dbReference>
<evidence type="ECO:0000256" key="24">
    <source>
        <dbReference type="PROSITE-ProRule" id="PRU00047"/>
    </source>
</evidence>
<evidence type="ECO:0000313" key="28">
    <source>
        <dbReference type="EMBL" id="GLB43830.1"/>
    </source>
</evidence>
<accession>A0A9P3PVQ5</accession>
<dbReference type="Pfam" id="PF22936">
    <property type="entry name" value="Pol_BBD"/>
    <property type="match status" value="1"/>
</dbReference>
<dbReference type="GO" id="GO:0004519">
    <property type="term" value="F:endonuclease activity"/>
    <property type="evidence" value="ECO:0007669"/>
    <property type="project" value="UniProtKB-KW"/>
</dbReference>
<keyword evidence="10" id="KW-0064">Aspartyl protease</keyword>
<keyword evidence="24" id="KW-0863">Zinc-finger</keyword>
<keyword evidence="12" id="KW-0378">Hydrolase</keyword>
<dbReference type="Pfam" id="PF13976">
    <property type="entry name" value="gag_pre-integrs"/>
    <property type="match status" value="1"/>
</dbReference>
<dbReference type="InterPro" id="IPR001584">
    <property type="entry name" value="Integrase_cat-core"/>
</dbReference>
<evidence type="ECO:0000256" key="12">
    <source>
        <dbReference type="ARBA" id="ARBA00022801"/>
    </source>
</evidence>
<keyword evidence="6" id="KW-0548">Nucleotidyltransferase</keyword>
<feature type="compositionally biased region" description="Acidic residues" evidence="25">
    <location>
        <begin position="850"/>
        <end position="860"/>
    </location>
</feature>
<keyword evidence="7" id="KW-0540">Nuclease</keyword>
<keyword evidence="18" id="KW-0808">Transferase</keyword>
<dbReference type="GO" id="GO:0015074">
    <property type="term" value="P:DNA integration"/>
    <property type="evidence" value="ECO:0007669"/>
    <property type="project" value="UniProtKB-KW"/>
</dbReference>
<proteinExistence type="predicted"/>
<feature type="compositionally biased region" description="Acidic residues" evidence="25">
    <location>
        <begin position="764"/>
        <end position="777"/>
    </location>
</feature>
<evidence type="ECO:0000256" key="11">
    <source>
        <dbReference type="ARBA" id="ARBA00022759"/>
    </source>
</evidence>
<dbReference type="Gene3D" id="3.30.420.10">
    <property type="entry name" value="Ribonuclease H-like superfamily/Ribonuclease H"/>
    <property type="match status" value="1"/>
</dbReference>
<dbReference type="InterPro" id="IPR013103">
    <property type="entry name" value="RVT_2"/>
</dbReference>
<comment type="function">
    <text evidence="1">The aspartyl protease (PR) mediates the proteolytic cleavages of the Gag and Gag-Pol polyproteins after assembly of the VLP.</text>
</comment>
<dbReference type="PROSITE" id="PS50994">
    <property type="entry name" value="INTEGRASE"/>
    <property type="match status" value="1"/>
</dbReference>
<evidence type="ECO:0000256" key="7">
    <source>
        <dbReference type="ARBA" id="ARBA00022722"/>
    </source>
</evidence>
<keyword evidence="16" id="KW-0229">DNA integration</keyword>
<keyword evidence="13" id="KW-0067">ATP-binding</keyword>
<dbReference type="Proteomes" id="UP001063166">
    <property type="component" value="Unassembled WGS sequence"/>
</dbReference>
<keyword evidence="19" id="KW-0917">Virion maturation</keyword>
<comment type="caution">
    <text evidence="28">The sequence shown here is derived from an EMBL/GenBank/DDBJ whole genome shotgun (WGS) entry which is preliminary data.</text>
</comment>
<dbReference type="InterPro" id="IPR054722">
    <property type="entry name" value="PolX-like_BBD"/>
</dbReference>
<evidence type="ECO:0000259" key="27">
    <source>
        <dbReference type="PROSITE" id="PS50994"/>
    </source>
</evidence>
<evidence type="ECO:0000256" key="17">
    <source>
        <dbReference type="ARBA" id="ARBA00022918"/>
    </source>
</evidence>
<evidence type="ECO:0000256" key="3">
    <source>
        <dbReference type="ARBA" id="ARBA00022612"/>
    </source>
</evidence>
<dbReference type="GO" id="GO:0003887">
    <property type="term" value="F:DNA-directed DNA polymerase activity"/>
    <property type="evidence" value="ECO:0007669"/>
    <property type="project" value="UniProtKB-KW"/>
</dbReference>
<keyword evidence="9" id="KW-0547">Nucleotide-binding</keyword>
<name>A0A9P3PVQ5_LYOSH</name>
<dbReference type="OrthoDB" id="3243429at2759"/>
<reference evidence="28" key="1">
    <citation type="submission" date="2022-07" db="EMBL/GenBank/DDBJ databases">
        <title>The genome of Lyophyllum shimeji provides insight into the initial evolution of ectomycorrhizal fungal genome.</title>
        <authorList>
            <person name="Kobayashi Y."/>
            <person name="Shibata T."/>
            <person name="Hirakawa H."/>
            <person name="Shigenobu S."/>
            <person name="Nishiyama T."/>
            <person name="Yamada A."/>
            <person name="Hasebe M."/>
            <person name="Kawaguchi M."/>
        </authorList>
    </citation>
    <scope>NUCLEOTIDE SEQUENCE</scope>
    <source>
        <strain evidence="28">AT787</strain>
    </source>
</reference>
<comment type="catalytic activity">
    <reaction evidence="23">
        <text>DNA(n) + a 2'-deoxyribonucleoside 5'-triphosphate = DNA(n+1) + diphosphate</text>
        <dbReference type="Rhea" id="RHEA:22508"/>
        <dbReference type="Rhea" id="RHEA-COMP:17339"/>
        <dbReference type="Rhea" id="RHEA-COMP:17340"/>
        <dbReference type="ChEBI" id="CHEBI:33019"/>
        <dbReference type="ChEBI" id="CHEBI:61560"/>
        <dbReference type="ChEBI" id="CHEBI:173112"/>
        <dbReference type="EC" id="2.7.7.7"/>
    </reaction>
</comment>
<evidence type="ECO:0000256" key="19">
    <source>
        <dbReference type="ARBA" id="ARBA00023113"/>
    </source>
</evidence>
<keyword evidence="15" id="KW-0694">RNA-binding</keyword>
<dbReference type="GO" id="GO:0032196">
    <property type="term" value="P:transposition"/>
    <property type="evidence" value="ECO:0007669"/>
    <property type="project" value="UniProtKB-KW"/>
</dbReference>
<evidence type="ECO:0000313" key="29">
    <source>
        <dbReference type="Proteomes" id="UP001063166"/>
    </source>
</evidence>
<evidence type="ECO:0000256" key="1">
    <source>
        <dbReference type="ARBA" id="ARBA00002180"/>
    </source>
</evidence>
<evidence type="ECO:0000256" key="5">
    <source>
        <dbReference type="ARBA" id="ARBA00022670"/>
    </source>
</evidence>
<dbReference type="Pfam" id="PF00665">
    <property type="entry name" value="rve"/>
    <property type="match status" value="1"/>
</dbReference>
<evidence type="ECO:0000256" key="21">
    <source>
        <dbReference type="ARBA" id="ARBA00023268"/>
    </source>
</evidence>
<dbReference type="GO" id="GO:0003723">
    <property type="term" value="F:RNA binding"/>
    <property type="evidence" value="ECO:0007669"/>
    <property type="project" value="UniProtKB-KW"/>
</dbReference>
<evidence type="ECO:0000256" key="22">
    <source>
        <dbReference type="ARBA" id="ARBA00048173"/>
    </source>
</evidence>
<evidence type="ECO:0000256" key="16">
    <source>
        <dbReference type="ARBA" id="ARBA00022908"/>
    </source>
</evidence>
<keyword evidence="21" id="KW-0511">Multifunctional enzyme</keyword>
<dbReference type="InterPro" id="IPR025724">
    <property type="entry name" value="GAG-pre-integrase_dom"/>
</dbReference>
<keyword evidence="4" id="KW-0507">mRNA processing</keyword>
<keyword evidence="8" id="KW-0479">Metal-binding</keyword>
<dbReference type="InterPro" id="IPR057670">
    <property type="entry name" value="SH3_retrovirus"/>
</dbReference>
<dbReference type="PANTHER" id="PTHR42648:SF11">
    <property type="entry name" value="TRANSPOSON TY4-P GAG-POL POLYPROTEIN"/>
    <property type="match status" value="1"/>
</dbReference>
<dbReference type="InterPro" id="IPR036875">
    <property type="entry name" value="Znf_CCHC_sf"/>
</dbReference>
<evidence type="ECO:0000256" key="8">
    <source>
        <dbReference type="ARBA" id="ARBA00022723"/>
    </source>
</evidence>
<evidence type="ECO:0000259" key="26">
    <source>
        <dbReference type="PROSITE" id="PS50158"/>
    </source>
</evidence>
<dbReference type="InterPro" id="IPR039537">
    <property type="entry name" value="Retrotran_Ty1/copia-like"/>
</dbReference>
<evidence type="ECO:0000256" key="23">
    <source>
        <dbReference type="ARBA" id="ARBA00049244"/>
    </source>
</evidence>
<evidence type="ECO:0000256" key="4">
    <source>
        <dbReference type="ARBA" id="ARBA00022664"/>
    </source>
</evidence>
<evidence type="ECO:0000256" key="10">
    <source>
        <dbReference type="ARBA" id="ARBA00022750"/>
    </source>
</evidence>